<dbReference type="EMBL" id="LVVT01000007">
    <property type="protein sequence ID" value="TQS84121.1"/>
    <property type="molecule type" value="Genomic_DNA"/>
</dbReference>
<feature type="binding site" evidence="13">
    <location>
        <position position="307"/>
    </location>
    <ligand>
        <name>L-glutamate</name>
        <dbReference type="ChEBI" id="CHEBI:29985"/>
    </ligand>
</feature>
<dbReference type="PROSITE" id="PS51986">
    <property type="entry name" value="GS_BETA_GRASP"/>
    <property type="match status" value="1"/>
</dbReference>
<dbReference type="GO" id="GO:0005524">
    <property type="term" value="F:ATP binding"/>
    <property type="evidence" value="ECO:0007669"/>
    <property type="project" value="UniProtKB-KW"/>
</dbReference>
<keyword evidence="9 14" id="KW-0067">ATP-binding</keyword>
<evidence type="ECO:0000259" key="18">
    <source>
        <dbReference type="PROSITE" id="PS51986"/>
    </source>
</evidence>
<feature type="binding site" evidence="13">
    <location>
        <position position="319"/>
    </location>
    <ligand>
        <name>L-glutamate</name>
        <dbReference type="ChEBI" id="CHEBI:29985"/>
    </ligand>
</feature>
<keyword evidence="6" id="KW-0436">Ligase</keyword>
<dbReference type="GO" id="GO:0005737">
    <property type="term" value="C:cytoplasm"/>
    <property type="evidence" value="ECO:0007669"/>
    <property type="project" value="UniProtKB-SubCell"/>
</dbReference>
<evidence type="ECO:0000256" key="12">
    <source>
        <dbReference type="ARBA" id="ARBA00049436"/>
    </source>
</evidence>
<sequence>MPKDESEAREAVLKEVEEKGVKFIEMQFSDILGTVKSVAIPSSKLERALAEGIFIDGSSILGYATIDESDMRAQPIPSSFQIYPWTHGTNMKTARLLCQIYDHCGNRFKGDPRWVLEKMVEKANAKGLEYFVGPEFEFFLFNLDANGEPITKPSDAAGYFDLLELDRGEEVRKEITLKLDEIGFDTEASHHEVAPGQHEIGMRYNKALTVADRIMTFKLAVKTIAKQHGFYASFMPKPMFGCNGSGMHVHQSLASEDKNLFDDPSDKFGLSKEAYYYLGGLLAHAPEMSAILNSQVNSYKRLVPGYEAPCYISWANMNRSALIRVPAGRGMKTRVEIRNPDPAGNPYLQFAVMLAAGLDGIENKIEPPGPMERDIFHMSPEERIQNGITSLPANLGDALEIMSKSDLMKETLGSHIFCHYLKIKNDDWDSYRTYVTDWEIMNSLKRL</sequence>
<evidence type="ECO:0000256" key="17">
    <source>
        <dbReference type="RuleBase" id="RU000384"/>
    </source>
</evidence>
<feature type="binding site" evidence="15">
    <location>
        <position position="199"/>
    </location>
    <ligand>
        <name>Mg(2+)</name>
        <dbReference type="ChEBI" id="CHEBI:18420"/>
        <label>1</label>
    </ligand>
</feature>
<comment type="catalytic activity">
    <reaction evidence="12">
        <text>L-glutamate + NH4(+) + ATP = L-glutamine + ADP + phosphate + H(+)</text>
        <dbReference type="Rhea" id="RHEA:16169"/>
        <dbReference type="ChEBI" id="CHEBI:15378"/>
        <dbReference type="ChEBI" id="CHEBI:28938"/>
        <dbReference type="ChEBI" id="CHEBI:29985"/>
        <dbReference type="ChEBI" id="CHEBI:30616"/>
        <dbReference type="ChEBI" id="CHEBI:43474"/>
        <dbReference type="ChEBI" id="CHEBI:58359"/>
        <dbReference type="ChEBI" id="CHEBI:456216"/>
        <dbReference type="EC" id="6.3.1.2"/>
    </reaction>
</comment>
<feature type="binding site" evidence="14">
    <location>
        <position position="319"/>
    </location>
    <ligand>
        <name>ATP</name>
        <dbReference type="ChEBI" id="CHEBI:30616"/>
    </ligand>
</feature>
<evidence type="ECO:0000256" key="13">
    <source>
        <dbReference type="PIRSR" id="PIRSR604809-1"/>
    </source>
</evidence>
<feature type="binding site" evidence="15">
    <location>
        <position position="135"/>
    </location>
    <ligand>
        <name>Mg(2+)</name>
        <dbReference type="ChEBI" id="CHEBI:18420"/>
        <label>2</label>
    </ligand>
</feature>
<dbReference type="RefSeq" id="WP_400194944.1">
    <property type="nucleotide sequence ID" value="NZ_CAYAYE010000028.1"/>
</dbReference>
<keyword evidence="5" id="KW-0963">Cytoplasm</keyword>
<proteinExistence type="inferred from homology"/>
<feature type="binding site" evidence="14">
    <location>
        <begin position="250"/>
        <end position="252"/>
    </location>
    <ligand>
        <name>ATP</name>
        <dbReference type="ChEBI" id="CHEBI:30616"/>
    </ligand>
</feature>
<dbReference type="SUPFAM" id="SSF54368">
    <property type="entry name" value="Glutamine synthetase, N-terminal domain"/>
    <property type="match status" value="1"/>
</dbReference>
<dbReference type="InterPro" id="IPR008146">
    <property type="entry name" value="Gln_synth_cat_dom"/>
</dbReference>
<evidence type="ECO:0000256" key="4">
    <source>
        <dbReference type="ARBA" id="ARBA00021364"/>
    </source>
</evidence>
<comment type="subcellular location">
    <subcellularLocation>
        <location evidence="1">Cytoplasm</location>
    </subcellularLocation>
</comment>
<dbReference type="GO" id="GO:0004356">
    <property type="term" value="F:glutamine synthetase activity"/>
    <property type="evidence" value="ECO:0007669"/>
    <property type="project" value="UniProtKB-EC"/>
</dbReference>
<feature type="domain" description="GS catalytic" evidence="19">
    <location>
        <begin position="112"/>
        <end position="447"/>
    </location>
</feature>
<feature type="domain" description="GS beta-grasp" evidence="18">
    <location>
        <begin position="19"/>
        <end position="105"/>
    </location>
</feature>
<dbReference type="GO" id="GO:0046872">
    <property type="term" value="F:metal ion binding"/>
    <property type="evidence" value="ECO:0007669"/>
    <property type="project" value="UniProtKB-KW"/>
</dbReference>
<dbReference type="SMART" id="SM01230">
    <property type="entry name" value="Gln-synt_C"/>
    <property type="match status" value="1"/>
</dbReference>
<evidence type="ECO:0000256" key="14">
    <source>
        <dbReference type="PIRSR" id="PIRSR604809-2"/>
    </source>
</evidence>
<dbReference type="Gene3D" id="3.30.590.10">
    <property type="entry name" value="Glutamine synthetase/guanido kinase, catalytic domain"/>
    <property type="match status" value="1"/>
</dbReference>
<dbReference type="InterPro" id="IPR008147">
    <property type="entry name" value="Gln_synt_N"/>
</dbReference>
<feature type="binding site" evidence="13">
    <location>
        <position position="338"/>
    </location>
    <ligand>
        <name>L-glutamate</name>
        <dbReference type="ChEBI" id="CHEBI:29985"/>
    </ligand>
</feature>
<evidence type="ECO:0000256" key="8">
    <source>
        <dbReference type="ARBA" id="ARBA00022741"/>
    </source>
</evidence>
<dbReference type="AlphaFoldDB" id="A0A8J8PES0"/>
<evidence type="ECO:0000256" key="1">
    <source>
        <dbReference type="ARBA" id="ARBA00004496"/>
    </source>
</evidence>
<evidence type="ECO:0000256" key="7">
    <source>
        <dbReference type="ARBA" id="ARBA00022723"/>
    </source>
</evidence>
<dbReference type="Pfam" id="PF03951">
    <property type="entry name" value="Gln-synt_N"/>
    <property type="match status" value="1"/>
</dbReference>
<dbReference type="InterPro" id="IPR004809">
    <property type="entry name" value="Gln_synth_I"/>
</dbReference>
<dbReference type="PANTHER" id="PTHR43785">
    <property type="entry name" value="GAMMA-GLUTAMYLPUTRESCINE SYNTHETASE"/>
    <property type="match status" value="1"/>
</dbReference>
<reference evidence="20" key="1">
    <citation type="submission" date="2016-03" db="EMBL/GenBank/DDBJ databases">
        <authorList>
            <person name="Borrel G."/>
            <person name="Mccann A."/>
            <person name="O'Toole P.W."/>
        </authorList>
    </citation>
    <scope>NUCLEOTIDE SEQUENCE</scope>
    <source>
        <strain evidence="20">183</strain>
    </source>
</reference>
<feature type="binding site" evidence="15">
    <location>
        <position position="137"/>
    </location>
    <ligand>
        <name>Mg(2+)</name>
        <dbReference type="ChEBI" id="CHEBI:18420"/>
        <label>1</label>
    </ligand>
</feature>
<feature type="binding site" evidence="15">
    <location>
        <position position="336"/>
    </location>
    <ligand>
        <name>Mg(2+)</name>
        <dbReference type="ChEBI" id="CHEBI:18420"/>
        <label>1</label>
    </ligand>
</feature>
<dbReference type="PANTHER" id="PTHR43785:SF12">
    <property type="entry name" value="TYPE-1 GLUTAMINE SYNTHETASE 2"/>
    <property type="match status" value="1"/>
</dbReference>
<dbReference type="GO" id="GO:0006542">
    <property type="term" value="P:glutamine biosynthetic process"/>
    <property type="evidence" value="ECO:0007669"/>
    <property type="project" value="InterPro"/>
</dbReference>
<evidence type="ECO:0000256" key="11">
    <source>
        <dbReference type="ARBA" id="ARBA00030668"/>
    </source>
</evidence>
<comment type="caution">
    <text evidence="20">The sequence shown here is derived from an EMBL/GenBank/DDBJ whole genome shotgun (WGS) entry which is preliminary data.</text>
</comment>
<dbReference type="NCBIfam" id="TIGR00653">
    <property type="entry name" value="GlnA"/>
    <property type="match status" value="1"/>
</dbReference>
<keyword evidence="7 15" id="KW-0479">Metal-binding</keyword>
<name>A0A8J8PES0_9ARCH</name>
<comment type="similarity">
    <text evidence="2 16 17">Belongs to the glutamine synthetase family.</text>
</comment>
<feature type="binding site" evidence="13">
    <location>
        <begin position="243"/>
        <end position="244"/>
    </location>
    <ligand>
        <name>L-glutamate</name>
        <dbReference type="ChEBI" id="CHEBI:29985"/>
    </ligand>
</feature>
<evidence type="ECO:0000256" key="5">
    <source>
        <dbReference type="ARBA" id="ARBA00022490"/>
    </source>
</evidence>
<keyword evidence="8 14" id="KW-0547">Nucleotide-binding</keyword>
<dbReference type="PROSITE" id="PS00181">
    <property type="entry name" value="GLNA_ATP"/>
    <property type="match status" value="1"/>
</dbReference>
<dbReference type="PROSITE" id="PS51987">
    <property type="entry name" value="GS_CATALYTIC"/>
    <property type="match status" value="1"/>
</dbReference>
<dbReference type="InterPro" id="IPR036651">
    <property type="entry name" value="Gln_synt_N_sf"/>
</dbReference>
<evidence type="ECO:0000256" key="10">
    <source>
        <dbReference type="ARBA" id="ARBA00022842"/>
    </source>
</evidence>
<accession>A0A8J8PES0</accession>
<dbReference type="Pfam" id="PF00120">
    <property type="entry name" value="Gln-synt_C"/>
    <property type="match status" value="1"/>
</dbReference>
<organism evidence="20 21">
    <name type="scientific">Candidatus Methanomassiliicoccus intestinalis</name>
    <dbReference type="NCBI Taxonomy" id="1406512"/>
    <lineage>
        <taxon>Archaea</taxon>
        <taxon>Methanobacteriati</taxon>
        <taxon>Thermoplasmatota</taxon>
        <taxon>Thermoplasmata</taxon>
        <taxon>Methanomassiliicoccales</taxon>
        <taxon>Methanomassiliicoccaceae</taxon>
        <taxon>Methanomassiliicoccus</taxon>
    </lineage>
</organism>
<feature type="binding site" evidence="14">
    <location>
        <position position="187"/>
    </location>
    <ligand>
        <name>ATP</name>
        <dbReference type="ChEBI" id="CHEBI:30616"/>
    </ligand>
</feature>
<evidence type="ECO:0000256" key="2">
    <source>
        <dbReference type="ARBA" id="ARBA00009897"/>
    </source>
</evidence>
<evidence type="ECO:0000313" key="21">
    <source>
        <dbReference type="Proteomes" id="UP000752814"/>
    </source>
</evidence>
<evidence type="ECO:0000256" key="3">
    <source>
        <dbReference type="ARBA" id="ARBA00012937"/>
    </source>
</evidence>
<evidence type="ECO:0000313" key="20">
    <source>
        <dbReference type="EMBL" id="TQS84121.1"/>
    </source>
</evidence>
<dbReference type="SUPFAM" id="SSF55931">
    <property type="entry name" value="Glutamine synthetase/guanido kinase"/>
    <property type="match status" value="1"/>
</dbReference>
<dbReference type="InterPro" id="IPR027303">
    <property type="entry name" value="Gln_synth_gly_rich_site"/>
</dbReference>
<dbReference type="Proteomes" id="UP000752814">
    <property type="component" value="Unassembled WGS sequence"/>
</dbReference>
<evidence type="ECO:0000256" key="9">
    <source>
        <dbReference type="ARBA" id="ARBA00022840"/>
    </source>
</evidence>
<comment type="cofactor">
    <cofactor evidence="15">
        <name>Mg(2+)</name>
        <dbReference type="ChEBI" id="CHEBI:18420"/>
    </cofactor>
    <text evidence="15">Binds 2 Mg(2+) ions per subunit.</text>
</comment>
<feature type="binding site" evidence="13">
    <location>
        <position position="301"/>
    </location>
    <ligand>
        <name>L-glutamate</name>
        <dbReference type="ChEBI" id="CHEBI:29985"/>
    </ligand>
</feature>
<feature type="binding site" evidence="15">
    <location>
        <position position="192"/>
    </location>
    <ligand>
        <name>Mg(2+)</name>
        <dbReference type="ChEBI" id="CHEBI:18420"/>
        <label>1</label>
    </ligand>
</feature>
<keyword evidence="10 15" id="KW-0460">Magnesium</keyword>
<dbReference type="EC" id="6.3.1.2" evidence="3"/>
<feature type="binding site" evidence="15">
    <location>
        <position position="248"/>
    </location>
    <ligand>
        <name>Mg(2+)</name>
        <dbReference type="ChEBI" id="CHEBI:18420"/>
        <label>1</label>
    </ligand>
</feature>
<dbReference type="InterPro" id="IPR014746">
    <property type="entry name" value="Gln_synth/guanido_kin_cat_dom"/>
</dbReference>
<evidence type="ECO:0000259" key="19">
    <source>
        <dbReference type="PROSITE" id="PS51987"/>
    </source>
</evidence>
<dbReference type="FunFam" id="3.30.590.10:FF:000003">
    <property type="entry name" value="Glutamine synthetase 2"/>
    <property type="match status" value="1"/>
</dbReference>
<evidence type="ECO:0000256" key="15">
    <source>
        <dbReference type="PIRSR" id="PIRSR604809-3"/>
    </source>
</evidence>
<dbReference type="Gene3D" id="3.10.20.70">
    <property type="entry name" value="Glutamine synthetase, N-terminal domain"/>
    <property type="match status" value="1"/>
</dbReference>
<protein>
    <recommendedName>
        <fullName evidence="4">Glutamine synthetase</fullName>
        <ecNumber evidence="3">6.3.1.2</ecNumber>
    </recommendedName>
    <alternativeName>
        <fullName evidence="11">Glutamate--ammonia ligase</fullName>
    </alternativeName>
</protein>
<evidence type="ECO:0000256" key="16">
    <source>
        <dbReference type="PROSITE-ProRule" id="PRU01330"/>
    </source>
</evidence>
<evidence type="ECO:0000256" key="6">
    <source>
        <dbReference type="ARBA" id="ARBA00022598"/>
    </source>
</evidence>
<gene>
    <name evidence="20" type="ORF">A3207_07350</name>
</gene>